<evidence type="ECO:0000313" key="1">
    <source>
        <dbReference type="EMBL" id="PIK40167.1"/>
    </source>
</evidence>
<name>A0A2G8JWM0_STIJA</name>
<organism evidence="1 2">
    <name type="scientific">Stichopus japonicus</name>
    <name type="common">Sea cucumber</name>
    <dbReference type="NCBI Taxonomy" id="307972"/>
    <lineage>
        <taxon>Eukaryota</taxon>
        <taxon>Metazoa</taxon>
        <taxon>Echinodermata</taxon>
        <taxon>Eleutherozoa</taxon>
        <taxon>Echinozoa</taxon>
        <taxon>Holothuroidea</taxon>
        <taxon>Aspidochirotacea</taxon>
        <taxon>Aspidochirotida</taxon>
        <taxon>Stichopodidae</taxon>
        <taxon>Apostichopus</taxon>
    </lineage>
</organism>
<dbReference type="EMBL" id="MRZV01001157">
    <property type="protein sequence ID" value="PIK40167.1"/>
    <property type="molecule type" value="Genomic_DNA"/>
</dbReference>
<dbReference type="Proteomes" id="UP000230750">
    <property type="component" value="Unassembled WGS sequence"/>
</dbReference>
<comment type="caution">
    <text evidence="1">The sequence shown here is derived from an EMBL/GenBank/DDBJ whole genome shotgun (WGS) entry which is preliminary data.</text>
</comment>
<proteinExistence type="predicted"/>
<accession>A0A2G8JWM0</accession>
<protein>
    <submittedName>
        <fullName evidence="1">Uncharacterized protein</fullName>
    </submittedName>
</protein>
<gene>
    <name evidence="1" type="ORF">BSL78_22995</name>
</gene>
<dbReference type="AlphaFoldDB" id="A0A2G8JWM0"/>
<keyword evidence="2" id="KW-1185">Reference proteome</keyword>
<sequence length="455" mass="51167">MECQELLQSANIACSRLGSVLEDVLNQLGQPGIVGTVCESFEKGNVDEACGRVWDLATNGDAGSISVIHRLYCRERDEDNEIYNYKYNGSEIEKELLRKVESYDLYDPCSETGIKKANSFVFALMDWLGPDAYVSVNRGEIDPNSACDILRYLLSLDTAEYIVQFSSILSYPVADILESFQTFDICAISQIDFDRIIAIRASKEILVEYSGLKGIEFCDFIAKPQTREAYLELGATIVRNAFHTLVDEETCNDVLTIIAPLDKEDLLEIEGASNHAEKIIDGLAIYCRVFEEFLSAVVEKDKLDVKRLCHSFQSRDTAGIEDICLSFSYPDRVLTGLRPFDFIPVFIYIARELFGFADDNCGELRSNILDIFTDVERCSEAVDKIVNLISHIDLEEDLTIYQLTGYQSSEDFCQTIADAFNTEMTESTPANDELSGTYNIFAKIAIYIQRVARSV</sequence>
<evidence type="ECO:0000313" key="2">
    <source>
        <dbReference type="Proteomes" id="UP000230750"/>
    </source>
</evidence>
<reference evidence="1 2" key="1">
    <citation type="journal article" date="2017" name="PLoS Biol.">
        <title>The sea cucumber genome provides insights into morphological evolution and visceral regeneration.</title>
        <authorList>
            <person name="Zhang X."/>
            <person name="Sun L."/>
            <person name="Yuan J."/>
            <person name="Sun Y."/>
            <person name="Gao Y."/>
            <person name="Zhang L."/>
            <person name="Li S."/>
            <person name="Dai H."/>
            <person name="Hamel J.F."/>
            <person name="Liu C."/>
            <person name="Yu Y."/>
            <person name="Liu S."/>
            <person name="Lin W."/>
            <person name="Guo K."/>
            <person name="Jin S."/>
            <person name="Xu P."/>
            <person name="Storey K.B."/>
            <person name="Huan P."/>
            <person name="Zhang T."/>
            <person name="Zhou Y."/>
            <person name="Zhang J."/>
            <person name="Lin C."/>
            <person name="Li X."/>
            <person name="Xing L."/>
            <person name="Huo D."/>
            <person name="Sun M."/>
            <person name="Wang L."/>
            <person name="Mercier A."/>
            <person name="Li F."/>
            <person name="Yang H."/>
            <person name="Xiang J."/>
        </authorList>
    </citation>
    <scope>NUCLEOTIDE SEQUENCE [LARGE SCALE GENOMIC DNA]</scope>
    <source>
        <strain evidence="1">Shaxun</strain>
        <tissue evidence="1">Muscle</tissue>
    </source>
</reference>